<evidence type="ECO:0000256" key="1">
    <source>
        <dbReference type="SAM" id="Phobius"/>
    </source>
</evidence>
<dbReference type="Proteomes" id="UP000005259">
    <property type="component" value="Plasmid p02"/>
</dbReference>
<protein>
    <submittedName>
        <fullName evidence="2">Uncharacterized protein</fullName>
    </submittedName>
</protein>
<keyword evidence="1" id="KW-0812">Transmembrane</keyword>
<dbReference type="RefSeq" id="WP_000358206.1">
    <property type="nucleotide sequence ID" value="NC_018501.1"/>
</dbReference>
<keyword evidence="1" id="KW-1133">Transmembrane helix</keyword>
<dbReference type="AlphaFoldDB" id="A0A9W3JLR6"/>
<accession>A0A9W3JLR6</accession>
<name>A0A9W3JLR6_BACTU</name>
<dbReference type="KEGG" id="bti:BTG_31978"/>
<proteinExistence type="predicted"/>
<gene>
    <name evidence="2" type="ORF">BTG_31978</name>
</gene>
<keyword evidence="2" id="KW-0614">Plasmid</keyword>
<feature type="transmembrane region" description="Helical" evidence="1">
    <location>
        <begin position="20"/>
        <end position="39"/>
    </location>
</feature>
<evidence type="ECO:0000313" key="3">
    <source>
        <dbReference type="Proteomes" id="UP000005259"/>
    </source>
</evidence>
<sequence length="142" mass="16310">MDKKDTNIKPTMKSYEVVGVRNVGVIVVPILISIIYNLFSFLHVTTVEGVVVDKLQQDVEGRLEYQIVVKEENGSEQLIRNSNHRLDFNERDNIEAKSLQDGIKKGGKYKFKVRGFGMPDIKEYPNFISYTLTDDELREQAI</sequence>
<dbReference type="EMBL" id="CP003754">
    <property type="protein sequence ID" value="AFQ19732.1"/>
    <property type="molecule type" value="Genomic_DNA"/>
</dbReference>
<evidence type="ECO:0000313" key="2">
    <source>
        <dbReference type="EMBL" id="AFQ19732.1"/>
    </source>
</evidence>
<geneLocation type="plasmid" evidence="2 3">
    <name>p02</name>
</geneLocation>
<organism evidence="2 3">
    <name type="scientific">Bacillus thuringiensis HD-771</name>
    <dbReference type="NCBI Taxonomy" id="1218175"/>
    <lineage>
        <taxon>Bacteria</taxon>
        <taxon>Bacillati</taxon>
        <taxon>Bacillota</taxon>
        <taxon>Bacilli</taxon>
        <taxon>Bacillales</taxon>
        <taxon>Bacillaceae</taxon>
        <taxon>Bacillus</taxon>
        <taxon>Bacillus cereus group</taxon>
    </lineage>
</organism>
<reference evidence="2 3" key="1">
    <citation type="submission" date="2012-08" db="EMBL/GenBank/DDBJ databases">
        <authorList>
            <person name="Doggett N."/>
            <person name="Teshima H."/>
            <person name="Bruce D."/>
            <person name="Detter J.C."/>
            <person name="Johnson S.L."/>
            <person name="Han C."/>
        </authorList>
    </citation>
    <scope>NUCLEOTIDE SEQUENCE [LARGE SCALE GENOMIC DNA]</scope>
    <source>
        <strain evidence="2 3">HD-771</strain>
        <plasmid evidence="2 3">p02</plasmid>
    </source>
</reference>
<keyword evidence="1" id="KW-0472">Membrane</keyword>